<dbReference type="Proteomes" id="UP000326924">
    <property type="component" value="Unassembled WGS sequence"/>
</dbReference>
<gene>
    <name evidence="8" type="ORF">FN846DRAFT_927966</name>
</gene>
<dbReference type="GO" id="GO:0016787">
    <property type="term" value="F:hydrolase activity"/>
    <property type="evidence" value="ECO:0007669"/>
    <property type="project" value="InterPro"/>
</dbReference>
<sequence>MIRHATNPHLYHRLRTRWSHLSTLLLLFWTALVYHFERHIWASSLRACSWESWERWPTGATPYRLALVADPQLVDIHMYAWRGLSMAATIFYGDLYLSRAWDSLHRELVPAETYFLGDLFDGGREWAAAEDAPHDPCEAQDWREMGMGYWLDEFRRFTMLFPAPAGVRVKASVPGNHDLGFGDGVRANVRTRFEAFFGTGNDRWHAGNHTFISVDVVSLSNEQDEKIYGPPRQFLDSLSRGETKPAKLPHIVETPSSPSPSLTSAETKQKQELPTVLLSHVPLYRTADMACGPHREKGAAIPLSRGYQYQNVLTPTVSSELLAATNARYVFSGDDHDACDVMHDTTVREWTVKAFSPNMGVRKPGVELISLWNPDPSRKDGETLQAKLCLLPDQIGMWLKYALAFVGTVMVVVMTEARRLPLVKPASSRGCTAFIVEVLEKLAVVAVPVLAWYGVLLWRW</sequence>
<evidence type="ECO:0000256" key="5">
    <source>
        <dbReference type="SAM" id="MobiDB-lite"/>
    </source>
</evidence>
<evidence type="ECO:0000256" key="1">
    <source>
        <dbReference type="ARBA" id="ARBA00004141"/>
    </source>
</evidence>
<evidence type="ECO:0000256" key="4">
    <source>
        <dbReference type="ARBA" id="ARBA00023136"/>
    </source>
</evidence>
<evidence type="ECO:0000256" key="2">
    <source>
        <dbReference type="ARBA" id="ARBA00022692"/>
    </source>
</evidence>
<evidence type="ECO:0000313" key="9">
    <source>
        <dbReference type="Proteomes" id="UP000326924"/>
    </source>
</evidence>
<organism evidence="8 9">
    <name type="scientific">Sphaerosporella brunnea</name>
    <dbReference type="NCBI Taxonomy" id="1250544"/>
    <lineage>
        <taxon>Eukaryota</taxon>
        <taxon>Fungi</taxon>
        <taxon>Dikarya</taxon>
        <taxon>Ascomycota</taxon>
        <taxon>Pezizomycotina</taxon>
        <taxon>Pezizomycetes</taxon>
        <taxon>Pezizales</taxon>
        <taxon>Pyronemataceae</taxon>
        <taxon>Sphaerosporella</taxon>
    </lineage>
</organism>
<dbReference type="InterPro" id="IPR033308">
    <property type="entry name" value="PGAP5/Cdc1/Ted1"/>
</dbReference>
<dbReference type="PANTHER" id="PTHR13315">
    <property type="entry name" value="METALLO PHOSPHOESTERASE RELATED"/>
    <property type="match status" value="1"/>
</dbReference>
<dbReference type="FunCoup" id="A0A5J5F948">
    <property type="interactions" value="556"/>
</dbReference>
<proteinExistence type="predicted"/>
<dbReference type="GO" id="GO:0005783">
    <property type="term" value="C:endoplasmic reticulum"/>
    <property type="evidence" value="ECO:0007669"/>
    <property type="project" value="TreeGrafter"/>
</dbReference>
<evidence type="ECO:0000259" key="7">
    <source>
        <dbReference type="Pfam" id="PF00149"/>
    </source>
</evidence>
<dbReference type="GO" id="GO:0006506">
    <property type="term" value="P:GPI anchor biosynthetic process"/>
    <property type="evidence" value="ECO:0007669"/>
    <property type="project" value="InterPro"/>
</dbReference>
<protein>
    <recommendedName>
        <fullName evidence="7">Calcineurin-like phosphoesterase domain-containing protein</fullName>
    </recommendedName>
</protein>
<keyword evidence="4 6" id="KW-0472">Membrane</keyword>
<evidence type="ECO:0000256" key="3">
    <source>
        <dbReference type="ARBA" id="ARBA00022989"/>
    </source>
</evidence>
<feature type="transmembrane region" description="Helical" evidence="6">
    <location>
        <begin position="438"/>
        <end position="458"/>
    </location>
</feature>
<dbReference type="Pfam" id="PF00149">
    <property type="entry name" value="Metallophos"/>
    <property type="match status" value="1"/>
</dbReference>
<dbReference type="InParanoid" id="A0A5J5F948"/>
<accession>A0A5J5F948</accession>
<keyword evidence="2 6" id="KW-0812">Transmembrane</keyword>
<dbReference type="EMBL" id="VXIS01000011">
    <property type="protein sequence ID" value="KAA8913885.1"/>
    <property type="molecule type" value="Genomic_DNA"/>
</dbReference>
<dbReference type="GO" id="GO:0016020">
    <property type="term" value="C:membrane"/>
    <property type="evidence" value="ECO:0007669"/>
    <property type="project" value="UniProtKB-SubCell"/>
</dbReference>
<evidence type="ECO:0000313" key="8">
    <source>
        <dbReference type="EMBL" id="KAA8913885.1"/>
    </source>
</evidence>
<dbReference type="OrthoDB" id="5977743at2759"/>
<reference evidence="8 9" key="1">
    <citation type="submission" date="2019-09" db="EMBL/GenBank/DDBJ databases">
        <title>Draft genome of the ectomycorrhizal ascomycete Sphaerosporella brunnea.</title>
        <authorList>
            <consortium name="DOE Joint Genome Institute"/>
            <person name="Benucci G.M."/>
            <person name="Marozzi G."/>
            <person name="Antonielli L."/>
            <person name="Sanchez S."/>
            <person name="Marco P."/>
            <person name="Wang X."/>
            <person name="Falini L.B."/>
            <person name="Barry K."/>
            <person name="Haridas S."/>
            <person name="Lipzen A."/>
            <person name="Labutti K."/>
            <person name="Grigoriev I.V."/>
            <person name="Murat C."/>
            <person name="Martin F."/>
            <person name="Albertini E."/>
            <person name="Donnini D."/>
            <person name="Bonito G."/>
        </authorList>
    </citation>
    <scope>NUCLEOTIDE SEQUENCE [LARGE SCALE GENOMIC DNA]</scope>
    <source>
        <strain evidence="8 9">Sb_GMNB300</strain>
    </source>
</reference>
<dbReference type="AlphaFoldDB" id="A0A5J5F948"/>
<comment type="caution">
    <text evidence="8">The sequence shown here is derived from an EMBL/GenBank/DDBJ whole genome shotgun (WGS) entry which is preliminary data.</text>
</comment>
<dbReference type="SUPFAM" id="SSF56300">
    <property type="entry name" value="Metallo-dependent phosphatases"/>
    <property type="match status" value="1"/>
</dbReference>
<evidence type="ECO:0000256" key="6">
    <source>
        <dbReference type="SAM" id="Phobius"/>
    </source>
</evidence>
<comment type="subcellular location">
    <subcellularLocation>
        <location evidence="1">Membrane</location>
        <topology evidence="1">Multi-pass membrane protein</topology>
    </subcellularLocation>
</comment>
<feature type="region of interest" description="Disordered" evidence="5">
    <location>
        <begin position="249"/>
        <end position="271"/>
    </location>
</feature>
<feature type="domain" description="Calcineurin-like phosphoesterase" evidence="7">
    <location>
        <begin position="97"/>
        <end position="337"/>
    </location>
</feature>
<dbReference type="InterPro" id="IPR029052">
    <property type="entry name" value="Metallo-depent_PP-like"/>
</dbReference>
<dbReference type="PANTHER" id="PTHR13315:SF4">
    <property type="entry name" value="METALLOPHOSPHOESTERASE, ISOFORM E"/>
    <property type="match status" value="1"/>
</dbReference>
<keyword evidence="3 6" id="KW-1133">Transmembrane helix</keyword>
<keyword evidence="9" id="KW-1185">Reference proteome</keyword>
<dbReference type="InterPro" id="IPR004843">
    <property type="entry name" value="Calcineurin-like_PHP"/>
</dbReference>
<name>A0A5J5F948_9PEZI</name>
<feature type="transmembrane region" description="Helical" evidence="6">
    <location>
        <begin position="398"/>
        <end position="417"/>
    </location>
</feature>